<gene>
    <name evidence="1" type="ORF">EYZ11_010605</name>
</gene>
<sequence>METSQLPSLGCVVSQSHPEHGGVVPYDSGTTTASGFKRKGFLNAPPAIFSLPLTNSAQTTIDTAAKLRNTSPRLTNYHNSSGPILDLICSLSQSMLI</sequence>
<protein>
    <submittedName>
        <fullName evidence="1">Uncharacterized protein</fullName>
    </submittedName>
</protein>
<organism evidence="1 2">
    <name type="scientific">Aspergillus tanneri</name>
    <dbReference type="NCBI Taxonomy" id="1220188"/>
    <lineage>
        <taxon>Eukaryota</taxon>
        <taxon>Fungi</taxon>
        <taxon>Dikarya</taxon>
        <taxon>Ascomycota</taxon>
        <taxon>Pezizomycotina</taxon>
        <taxon>Eurotiomycetes</taxon>
        <taxon>Eurotiomycetidae</taxon>
        <taxon>Eurotiales</taxon>
        <taxon>Aspergillaceae</taxon>
        <taxon>Aspergillus</taxon>
        <taxon>Aspergillus subgen. Circumdati</taxon>
    </lineage>
</organism>
<dbReference type="AlphaFoldDB" id="A0A4S3J4Y3"/>
<dbReference type="EMBL" id="SOSA01000582">
    <property type="protein sequence ID" value="THC89940.1"/>
    <property type="molecule type" value="Genomic_DNA"/>
</dbReference>
<accession>A0A4S3J4Y3</accession>
<proteinExistence type="predicted"/>
<keyword evidence="2" id="KW-1185">Reference proteome</keyword>
<dbReference type="Proteomes" id="UP000308092">
    <property type="component" value="Unassembled WGS sequence"/>
</dbReference>
<comment type="caution">
    <text evidence="1">The sequence shown here is derived from an EMBL/GenBank/DDBJ whole genome shotgun (WGS) entry which is preliminary data.</text>
</comment>
<reference evidence="1 2" key="1">
    <citation type="submission" date="2019-03" db="EMBL/GenBank/DDBJ databases">
        <title>The genome sequence of a newly discovered highly antifungal drug resistant Aspergillus species, Aspergillus tanneri NIH 1004.</title>
        <authorList>
            <person name="Mounaud S."/>
            <person name="Singh I."/>
            <person name="Joardar V."/>
            <person name="Pakala S."/>
            <person name="Pakala S."/>
            <person name="Venepally P."/>
            <person name="Hoover J."/>
            <person name="Nierman W."/>
            <person name="Chung J."/>
            <person name="Losada L."/>
        </authorList>
    </citation>
    <scope>NUCLEOTIDE SEQUENCE [LARGE SCALE GENOMIC DNA]</scope>
    <source>
        <strain evidence="1 2">NIH1004</strain>
    </source>
</reference>
<evidence type="ECO:0000313" key="1">
    <source>
        <dbReference type="EMBL" id="THC89940.1"/>
    </source>
</evidence>
<dbReference type="VEuPathDB" id="FungiDB:EYZ11_010605"/>
<evidence type="ECO:0000313" key="2">
    <source>
        <dbReference type="Proteomes" id="UP000308092"/>
    </source>
</evidence>
<name>A0A4S3J4Y3_9EURO</name>